<evidence type="ECO:0000256" key="6">
    <source>
        <dbReference type="SAM" id="Phobius"/>
    </source>
</evidence>
<dbReference type="OrthoDB" id="2962993at2759"/>
<reference evidence="8" key="1">
    <citation type="journal article" date="2020" name="Stud. Mycol.">
        <title>101 Dothideomycetes genomes: a test case for predicting lifestyles and emergence of pathogens.</title>
        <authorList>
            <person name="Haridas S."/>
            <person name="Albert R."/>
            <person name="Binder M."/>
            <person name="Bloem J."/>
            <person name="Labutti K."/>
            <person name="Salamov A."/>
            <person name="Andreopoulos B."/>
            <person name="Baker S."/>
            <person name="Barry K."/>
            <person name="Bills G."/>
            <person name="Bluhm B."/>
            <person name="Cannon C."/>
            <person name="Castanera R."/>
            <person name="Culley D."/>
            <person name="Daum C."/>
            <person name="Ezra D."/>
            <person name="Gonzalez J."/>
            <person name="Henrissat B."/>
            <person name="Kuo A."/>
            <person name="Liang C."/>
            <person name="Lipzen A."/>
            <person name="Lutzoni F."/>
            <person name="Magnuson J."/>
            <person name="Mondo S."/>
            <person name="Nolan M."/>
            <person name="Ohm R."/>
            <person name="Pangilinan J."/>
            <person name="Park H.-J."/>
            <person name="Ramirez L."/>
            <person name="Alfaro M."/>
            <person name="Sun H."/>
            <person name="Tritt A."/>
            <person name="Yoshinaga Y."/>
            <person name="Zwiers L.-H."/>
            <person name="Turgeon B."/>
            <person name="Goodwin S."/>
            <person name="Spatafora J."/>
            <person name="Crous P."/>
            <person name="Grigoriev I."/>
        </authorList>
    </citation>
    <scope>NUCLEOTIDE SEQUENCE</scope>
    <source>
        <strain evidence="8">ATCC 36951</strain>
    </source>
</reference>
<dbReference type="RefSeq" id="XP_033668453.1">
    <property type="nucleotide sequence ID" value="XM_033806306.1"/>
</dbReference>
<accession>A0A6A6CK09</accession>
<comment type="subcellular location">
    <subcellularLocation>
        <location evidence="1">Membrane</location>
        <topology evidence="1">Multi-pass membrane protein</topology>
    </subcellularLocation>
</comment>
<dbReference type="AlphaFoldDB" id="A0A6A6CK09"/>
<feature type="transmembrane region" description="Helical" evidence="6">
    <location>
        <begin position="115"/>
        <end position="133"/>
    </location>
</feature>
<dbReference type="GO" id="GO:0016020">
    <property type="term" value="C:membrane"/>
    <property type="evidence" value="ECO:0007669"/>
    <property type="project" value="UniProtKB-SubCell"/>
</dbReference>
<dbReference type="PANTHER" id="PTHR43791:SF19">
    <property type="entry name" value="TRANSPORTER, PUTATIVE (AFU_ORTHOLOGUE AFUA_1G01812)-RELATED"/>
    <property type="match status" value="1"/>
</dbReference>
<dbReference type="Pfam" id="PF07690">
    <property type="entry name" value="MFS_1"/>
    <property type="match status" value="1"/>
</dbReference>
<keyword evidence="4 6" id="KW-1133">Transmembrane helix</keyword>
<dbReference type="InterPro" id="IPR036259">
    <property type="entry name" value="MFS_trans_sf"/>
</dbReference>
<keyword evidence="5 6" id="KW-0472">Membrane</keyword>
<feature type="domain" description="Major facilitator superfamily (MFS) profile" evidence="7">
    <location>
        <begin position="45"/>
        <end position="511"/>
    </location>
</feature>
<dbReference type="EMBL" id="ML993593">
    <property type="protein sequence ID" value="KAF2167564.1"/>
    <property type="molecule type" value="Genomic_DNA"/>
</dbReference>
<dbReference type="InterPro" id="IPR020846">
    <property type="entry name" value="MFS_dom"/>
</dbReference>
<dbReference type="InterPro" id="IPR011701">
    <property type="entry name" value="MFS"/>
</dbReference>
<evidence type="ECO:0000313" key="9">
    <source>
        <dbReference type="Proteomes" id="UP000799537"/>
    </source>
</evidence>
<dbReference type="Gene3D" id="1.20.1250.20">
    <property type="entry name" value="MFS general substrate transporter like domains"/>
    <property type="match status" value="2"/>
</dbReference>
<evidence type="ECO:0000256" key="4">
    <source>
        <dbReference type="ARBA" id="ARBA00022989"/>
    </source>
</evidence>
<evidence type="ECO:0000256" key="5">
    <source>
        <dbReference type="ARBA" id="ARBA00023136"/>
    </source>
</evidence>
<evidence type="ECO:0000256" key="3">
    <source>
        <dbReference type="ARBA" id="ARBA00022692"/>
    </source>
</evidence>
<keyword evidence="2" id="KW-0813">Transport</keyword>
<dbReference type="GO" id="GO:0022857">
    <property type="term" value="F:transmembrane transporter activity"/>
    <property type="evidence" value="ECO:0007669"/>
    <property type="project" value="InterPro"/>
</dbReference>
<evidence type="ECO:0000256" key="1">
    <source>
        <dbReference type="ARBA" id="ARBA00004141"/>
    </source>
</evidence>
<dbReference type="PROSITE" id="PS50850">
    <property type="entry name" value="MFS"/>
    <property type="match status" value="1"/>
</dbReference>
<feature type="transmembrane region" description="Helical" evidence="6">
    <location>
        <begin position="454"/>
        <end position="475"/>
    </location>
</feature>
<feature type="transmembrane region" description="Helical" evidence="6">
    <location>
        <begin position="369"/>
        <end position="390"/>
    </location>
</feature>
<proteinExistence type="predicted"/>
<feature type="transmembrane region" description="Helical" evidence="6">
    <location>
        <begin position="145"/>
        <end position="164"/>
    </location>
</feature>
<dbReference type="Proteomes" id="UP000799537">
    <property type="component" value="Unassembled WGS sequence"/>
</dbReference>
<evidence type="ECO:0000313" key="8">
    <source>
        <dbReference type="EMBL" id="KAF2167564.1"/>
    </source>
</evidence>
<evidence type="ECO:0000259" key="7">
    <source>
        <dbReference type="PROSITE" id="PS50850"/>
    </source>
</evidence>
<dbReference type="GeneID" id="54559578"/>
<feature type="transmembrane region" description="Helical" evidence="6">
    <location>
        <begin position="85"/>
        <end position="103"/>
    </location>
</feature>
<feature type="transmembrane region" description="Helical" evidence="6">
    <location>
        <begin position="283"/>
        <end position="303"/>
    </location>
</feature>
<sequence>MSRTSSPDLKATTDLVEDVLPTGAHTNEEFSKQDRDLVHRIDWHLMPWLSLLYLASFLDRTNVGQARIAGLQADLQMTDAQFNTSLALFFVIYAVFEPISNVFIGKIRPNVDKFFVARGIILWSIVCICQGLVKDFAGMAAVRWFLGVFEAGLYPGVAFILSCFYKKSEFGVRTAIFVASAAFAGSFGGLLPAAILQMDGVGGYPGWAWIFIIEGLATFVLGVASFFMVQDFPETAKFLSEEDRARLFARLAEDDRRGDNQQTFKWKYVWDAVSDWKTWTGSITTIGCSGGLYAFSLFLPTVLRGLGFSVIRTNLLSVAPYAAGALFTIFIGFVSDRLMRRGLIQISTSLLGVIGFTLLVAHVHPWVKYGGSFLATMGVYPCVPHSLVWISNNIEGFYKRGIVFGICIGLANLQARLALFTARLVETDNSQGVVISYLFPASDAPAYRAGNSTALGYVAIGITLGSMLQYVLLSLENRARRAGKRDARIENKSEEEIAALGDKRPDFFYVL</sequence>
<gene>
    <name evidence="8" type="ORF">M409DRAFT_22369</name>
</gene>
<protein>
    <recommendedName>
        <fullName evidence="7">Major facilitator superfamily (MFS) profile domain-containing protein</fullName>
    </recommendedName>
</protein>
<dbReference type="FunFam" id="1.20.1250.20:FF:000034">
    <property type="entry name" value="MFS general substrate transporter"/>
    <property type="match status" value="1"/>
</dbReference>
<feature type="transmembrane region" description="Helical" evidence="6">
    <location>
        <begin position="207"/>
        <end position="229"/>
    </location>
</feature>
<name>A0A6A6CK09_ZASCE</name>
<evidence type="ECO:0000256" key="2">
    <source>
        <dbReference type="ARBA" id="ARBA00022448"/>
    </source>
</evidence>
<feature type="transmembrane region" description="Helical" evidence="6">
    <location>
        <begin position="342"/>
        <end position="363"/>
    </location>
</feature>
<feature type="transmembrane region" description="Helical" evidence="6">
    <location>
        <begin position="402"/>
        <end position="422"/>
    </location>
</feature>
<feature type="transmembrane region" description="Helical" evidence="6">
    <location>
        <begin position="315"/>
        <end position="335"/>
    </location>
</feature>
<keyword evidence="3 6" id="KW-0812">Transmembrane</keyword>
<dbReference type="PANTHER" id="PTHR43791">
    <property type="entry name" value="PERMEASE-RELATED"/>
    <property type="match status" value="1"/>
</dbReference>
<feature type="transmembrane region" description="Helical" evidence="6">
    <location>
        <begin position="176"/>
        <end position="195"/>
    </location>
</feature>
<dbReference type="SUPFAM" id="SSF103473">
    <property type="entry name" value="MFS general substrate transporter"/>
    <property type="match status" value="1"/>
</dbReference>
<keyword evidence="9" id="KW-1185">Reference proteome</keyword>
<organism evidence="8 9">
    <name type="scientific">Zasmidium cellare ATCC 36951</name>
    <dbReference type="NCBI Taxonomy" id="1080233"/>
    <lineage>
        <taxon>Eukaryota</taxon>
        <taxon>Fungi</taxon>
        <taxon>Dikarya</taxon>
        <taxon>Ascomycota</taxon>
        <taxon>Pezizomycotina</taxon>
        <taxon>Dothideomycetes</taxon>
        <taxon>Dothideomycetidae</taxon>
        <taxon>Mycosphaerellales</taxon>
        <taxon>Mycosphaerellaceae</taxon>
        <taxon>Zasmidium</taxon>
    </lineage>
</organism>